<comment type="caution">
    <text evidence="2">The sequence shown here is derived from an EMBL/GenBank/DDBJ whole genome shotgun (WGS) entry which is preliminary data.</text>
</comment>
<dbReference type="OrthoDB" id="9800774at2"/>
<dbReference type="GO" id="GO:0016740">
    <property type="term" value="F:transferase activity"/>
    <property type="evidence" value="ECO:0007669"/>
    <property type="project" value="UniProtKB-KW"/>
</dbReference>
<gene>
    <name evidence="2" type="ORF">FBF83_00760</name>
</gene>
<dbReference type="InterPro" id="IPR051678">
    <property type="entry name" value="AGP_Transferase"/>
</dbReference>
<name>A0A4U1ML12_9BACL</name>
<keyword evidence="2" id="KW-0808">Transferase</keyword>
<dbReference type="Proteomes" id="UP000310541">
    <property type="component" value="Unassembled WGS sequence"/>
</dbReference>
<sequence length="325" mass="36738">MITNGRGYMKTNWERHNPIIEIPVEAIQSIIRSYSSYHTVQNVTLLSGGLSHTNYKVKLEGDFVVVRVTGNYESLLKEETLHATLPGKVRSPRFLHLTKWSGYGVGILEWKKGSLLYQHLTDSSPNNMTRMGKSIGQQLAAIRELTFDAFGFLDTNLTVAEEFRLTPENFISTIESFFTTGYASKWLPNDVIDQIHRFTRENAHLFKEDESGPKLVHGDFNGLNLLMNGSDVSAVLDWEFALSGSIYFDIGNMLRYQYSHMSSFESGLITGLSEGGITLSENWRKLAKLADLVSLCSLLNQKVCGENRVQDIQRLINITLNDSWK</sequence>
<dbReference type="InterPro" id="IPR002575">
    <property type="entry name" value="Aminoglycoside_PTrfase"/>
</dbReference>
<dbReference type="AlphaFoldDB" id="A0A4U1ML12"/>
<dbReference type="InterPro" id="IPR011009">
    <property type="entry name" value="Kinase-like_dom_sf"/>
</dbReference>
<dbReference type="PANTHER" id="PTHR21310">
    <property type="entry name" value="AMINOGLYCOSIDE PHOSPHOTRANSFERASE-RELATED-RELATED"/>
    <property type="match status" value="1"/>
</dbReference>
<evidence type="ECO:0000259" key="1">
    <source>
        <dbReference type="Pfam" id="PF01636"/>
    </source>
</evidence>
<evidence type="ECO:0000313" key="2">
    <source>
        <dbReference type="EMBL" id="TKD71374.1"/>
    </source>
</evidence>
<organism evidence="2 3">
    <name type="scientific">Guptibacillus hwajinpoensis</name>
    <dbReference type="NCBI Taxonomy" id="208199"/>
    <lineage>
        <taxon>Bacteria</taxon>
        <taxon>Bacillati</taxon>
        <taxon>Bacillota</taxon>
        <taxon>Bacilli</taxon>
        <taxon>Bacillales</taxon>
        <taxon>Guptibacillaceae</taxon>
        <taxon>Guptibacillus</taxon>
    </lineage>
</organism>
<dbReference type="Pfam" id="PF01636">
    <property type="entry name" value="APH"/>
    <property type="match status" value="1"/>
</dbReference>
<dbReference type="Gene3D" id="3.90.1200.10">
    <property type="match status" value="1"/>
</dbReference>
<proteinExistence type="predicted"/>
<reference evidence="2 3" key="1">
    <citation type="submission" date="2019-04" db="EMBL/GenBank/DDBJ databases">
        <title>Genome sequence of Bacillus hwajinpoensis strain Y2.</title>
        <authorList>
            <person name="Fair J.L."/>
            <person name="Maclea K.S."/>
        </authorList>
    </citation>
    <scope>NUCLEOTIDE SEQUENCE [LARGE SCALE GENOMIC DNA]</scope>
    <source>
        <strain evidence="2 3">Y2</strain>
    </source>
</reference>
<accession>A0A4U1ML12</accession>
<evidence type="ECO:0000313" key="3">
    <source>
        <dbReference type="Proteomes" id="UP000310541"/>
    </source>
</evidence>
<dbReference type="SUPFAM" id="SSF56112">
    <property type="entry name" value="Protein kinase-like (PK-like)"/>
    <property type="match status" value="1"/>
</dbReference>
<feature type="domain" description="Aminoglycoside phosphotransferase" evidence="1">
    <location>
        <begin position="43"/>
        <end position="258"/>
    </location>
</feature>
<dbReference type="Gene3D" id="3.30.200.150">
    <property type="match status" value="1"/>
</dbReference>
<dbReference type="EMBL" id="SWFM01000001">
    <property type="protein sequence ID" value="TKD71374.1"/>
    <property type="molecule type" value="Genomic_DNA"/>
</dbReference>
<protein>
    <submittedName>
        <fullName evidence="2">Aminoglycoside phosphotransferase family protein</fullName>
    </submittedName>
</protein>